<feature type="compositionally biased region" description="Basic and acidic residues" evidence="1">
    <location>
        <begin position="408"/>
        <end position="423"/>
    </location>
</feature>
<dbReference type="PANTHER" id="PTHR43908">
    <property type="entry name" value="AT29763P-RELATED"/>
    <property type="match status" value="1"/>
</dbReference>
<dbReference type="EMBL" id="JWZX01001867">
    <property type="protein sequence ID" value="KOO32026.1"/>
    <property type="molecule type" value="Genomic_DNA"/>
</dbReference>
<evidence type="ECO:0000256" key="1">
    <source>
        <dbReference type="SAM" id="MobiDB-lite"/>
    </source>
</evidence>
<dbReference type="PRINTS" id="PR00625">
    <property type="entry name" value="JDOMAIN"/>
</dbReference>
<dbReference type="AlphaFoldDB" id="A0A0M0JZF7"/>
<comment type="caution">
    <text evidence="3">The sequence shown here is derived from an EMBL/GenBank/DDBJ whole genome shotgun (WGS) entry which is preliminary data.</text>
</comment>
<dbReference type="Pfam" id="PF00226">
    <property type="entry name" value="DnaJ"/>
    <property type="match status" value="1"/>
</dbReference>
<dbReference type="PANTHER" id="PTHR43908:SF3">
    <property type="entry name" value="AT29763P-RELATED"/>
    <property type="match status" value="1"/>
</dbReference>
<dbReference type="SMART" id="SM00271">
    <property type="entry name" value="DnaJ"/>
    <property type="match status" value="1"/>
</dbReference>
<name>A0A0M0JZF7_9EUKA</name>
<sequence length="423" mass="47423">MSGKGRRESEGATSQANGWGRGLESELNPFSNQYVGPQEHRRRVEAREGKLKQFGTISVHAMLRALPSQIATLFNTLRFVDAINALLERHLVETNDEADGARSASYESLMAWGDKALQARFSGSTQYLKAARHYGLLQFRGEILHEGSRDGRKVTSHSLGCSRKALLERAMLLPQRILPAIANCHPRVRDTVVRHMIFQSSYVEQTNEFFGGSVEKDWGDLLDADQIATRRATPAPPPRVGKLDHGAQEWWPDDDEHANDETAGAREEAEACARRAHKKLAEGDSEAALRLVKRSLKLAETEIGRQLELRVQDRLNDEAAVRRVLEAYDLFEVLALSRECSAADVKRSFIKLSKTLHPDKNGAAQAANAFDRLRSAQMTLSDAQARQEYANKHPPRGRGARDWAQAMERGERNGGEVKPFRRW</sequence>
<evidence type="ECO:0000259" key="2">
    <source>
        <dbReference type="PROSITE" id="PS50076"/>
    </source>
</evidence>
<feature type="region of interest" description="Disordered" evidence="1">
    <location>
        <begin position="231"/>
        <end position="266"/>
    </location>
</feature>
<dbReference type="GO" id="GO:0030544">
    <property type="term" value="F:Hsp70 protein binding"/>
    <property type="evidence" value="ECO:0007669"/>
    <property type="project" value="TreeGrafter"/>
</dbReference>
<protein>
    <submittedName>
        <fullName evidence="3">Molecular chaperone</fullName>
    </submittedName>
</protein>
<dbReference type="SUPFAM" id="SSF46565">
    <property type="entry name" value="Chaperone J-domain"/>
    <property type="match status" value="1"/>
</dbReference>
<feature type="domain" description="J" evidence="2">
    <location>
        <begin position="329"/>
        <end position="393"/>
    </location>
</feature>
<dbReference type="CDD" id="cd06257">
    <property type="entry name" value="DnaJ"/>
    <property type="match status" value="1"/>
</dbReference>
<dbReference type="Gene3D" id="1.10.287.110">
    <property type="entry name" value="DnaJ domain"/>
    <property type="match status" value="1"/>
</dbReference>
<dbReference type="OrthoDB" id="10250354at2759"/>
<evidence type="ECO:0000313" key="4">
    <source>
        <dbReference type="Proteomes" id="UP000037460"/>
    </source>
</evidence>
<feature type="region of interest" description="Disordered" evidence="1">
    <location>
        <begin position="1"/>
        <end position="25"/>
    </location>
</feature>
<feature type="region of interest" description="Disordered" evidence="1">
    <location>
        <begin position="382"/>
        <end position="423"/>
    </location>
</feature>
<accession>A0A0M0JZF7</accession>
<proteinExistence type="predicted"/>
<organism evidence="3 4">
    <name type="scientific">Chrysochromulina tobinii</name>
    <dbReference type="NCBI Taxonomy" id="1460289"/>
    <lineage>
        <taxon>Eukaryota</taxon>
        <taxon>Haptista</taxon>
        <taxon>Haptophyta</taxon>
        <taxon>Prymnesiophyceae</taxon>
        <taxon>Prymnesiales</taxon>
        <taxon>Chrysochromulinaceae</taxon>
        <taxon>Chrysochromulina</taxon>
    </lineage>
</organism>
<feature type="compositionally biased region" description="Basic and acidic residues" evidence="1">
    <location>
        <begin position="1"/>
        <end position="10"/>
    </location>
</feature>
<reference evidence="4" key="1">
    <citation type="journal article" date="2015" name="PLoS Genet.">
        <title>Genome Sequence and Transcriptome Analyses of Chrysochromulina tobin: Metabolic Tools for Enhanced Algal Fitness in the Prominent Order Prymnesiales (Haptophyceae).</title>
        <authorList>
            <person name="Hovde B.T."/>
            <person name="Deodato C.R."/>
            <person name="Hunsperger H.M."/>
            <person name="Ryken S.A."/>
            <person name="Yost W."/>
            <person name="Jha R.K."/>
            <person name="Patterson J."/>
            <person name="Monnat R.J. Jr."/>
            <person name="Barlow S.B."/>
            <person name="Starkenburg S.R."/>
            <person name="Cattolico R.A."/>
        </authorList>
    </citation>
    <scope>NUCLEOTIDE SEQUENCE</scope>
    <source>
        <strain evidence="4">CCMP291</strain>
    </source>
</reference>
<dbReference type="PROSITE" id="PS50076">
    <property type="entry name" value="DNAJ_2"/>
    <property type="match status" value="1"/>
</dbReference>
<keyword evidence="4" id="KW-1185">Reference proteome</keyword>
<evidence type="ECO:0000313" key="3">
    <source>
        <dbReference type="EMBL" id="KOO32026.1"/>
    </source>
</evidence>
<dbReference type="InterPro" id="IPR001623">
    <property type="entry name" value="DnaJ_domain"/>
</dbReference>
<dbReference type="Proteomes" id="UP000037460">
    <property type="component" value="Unassembled WGS sequence"/>
</dbReference>
<gene>
    <name evidence="3" type="ORF">Ctob_016087</name>
</gene>
<dbReference type="GO" id="GO:0071218">
    <property type="term" value="P:cellular response to misfolded protein"/>
    <property type="evidence" value="ECO:0007669"/>
    <property type="project" value="TreeGrafter"/>
</dbReference>
<dbReference type="InterPro" id="IPR051100">
    <property type="entry name" value="DnaJ_subfamily_B/C"/>
</dbReference>
<dbReference type="InterPro" id="IPR036869">
    <property type="entry name" value="J_dom_sf"/>
</dbReference>
<dbReference type="GO" id="GO:0005789">
    <property type="term" value="C:endoplasmic reticulum membrane"/>
    <property type="evidence" value="ECO:0007669"/>
    <property type="project" value="TreeGrafter"/>
</dbReference>